<dbReference type="NCBIfam" id="TIGR01690">
    <property type="entry name" value="ICE_RAQPRD"/>
    <property type="match status" value="1"/>
</dbReference>
<accession>A0A7Y7Y2I3</accession>
<dbReference type="Pfam" id="PF09686">
    <property type="entry name" value="Plasmid_RAQPRD"/>
    <property type="match status" value="1"/>
</dbReference>
<name>A0A7Y7Y2I3_9PSED</name>
<feature type="region of interest" description="Disordered" evidence="1">
    <location>
        <begin position="94"/>
        <end position="119"/>
    </location>
</feature>
<dbReference type="Proteomes" id="UP000517547">
    <property type="component" value="Unassembled WGS sequence"/>
</dbReference>
<evidence type="ECO:0000313" key="2">
    <source>
        <dbReference type="EMBL" id="NWC16550.1"/>
    </source>
</evidence>
<dbReference type="EMBL" id="JACAQE010000008">
    <property type="protein sequence ID" value="NWC16550.1"/>
    <property type="molecule type" value="Genomic_DNA"/>
</dbReference>
<gene>
    <name evidence="2" type="ORF">HX845_23035</name>
</gene>
<protein>
    <submittedName>
        <fullName evidence="2">Type III effector Hop protein</fullName>
    </submittedName>
</protein>
<proteinExistence type="predicted"/>
<dbReference type="AlphaFoldDB" id="A0A7Y7Y2I3"/>
<dbReference type="InterPro" id="IPR019110">
    <property type="entry name" value="Uncharacterised_RAQPRD"/>
</dbReference>
<evidence type="ECO:0000256" key="1">
    <source>
        <dbReference type="SAM" id="MobiDB-lite"/>
    </source>
</evidence>
<sequence length="119" mass="13146">MNPYQSLTALTYRLAQTGLIALLVGCGLHIPHASAASASEQANLEVMIRQLNALEDTAHRSAQVADEPGKRYFFDYQRFAGDIEHIRHGLEGYLTPSRAQPRDPAEISGDYTLKQGHKP</sequence>
<organism evidence="2 3">
    <name type="scientific">Pseudomonas gingeri</name>
    <dbReference type="NCBI Taxonomy" id="117681"/>
    <lineage>
        <taxon>Bacteria</taxon>
        <taxon>Pseudomonadati</taxon>
        <taxon>Pseudomonadota</taxon>
        <taxon>Gammaproteobacteria</taxon>
        <taxon>Pseudomonadales</taxon>
        <taxon>Pseudomonadaceae</taxon>
        <taxon>Pseudomonas</taxon>
    </lineage>
</organism>
<reference evidence="2 3" key="1">
    <citation type="submission" date="2020-04" db="EMBL/GenBank/DDBJ databases">
        <title>Molecular characterization of pseudomonads from Agaricus bisporus reveal novel blotch 2 pathogens in Western Europe.</title>
        <authorList>
            <person name="Taparia T."/>
            <person name="Krijger M."/>
            <person name="Haynes E."/>
            <person name="Elpinstone J.G."/>
            <person name="Noble R."/>
            <person name="Van Der Wolf J."/>
        </authorList>
    </citation>
    <scope>NUCLEOTIDE SEQUENCE [LARGE SCALE GENOMIC DNA]</scope>
    <source>
        <strain evidence="2 3">IPO3738</strain>
    </source>
</reference>
<evidence type="ECO:0000313" key="3">
    <source>
        <dbReference type="Proteomes" id="UP000517547"/>
    </source>
</evidence>
<comment type="caution">
    <text evidence="2">The sequence shown here is derived from an EMBL/GenBank/DDBJ whole genome shotgun (WGS) entry which is preliminary data.</text>
</comment>